<name>A0ABW0KLR6_9BACT</name>
<evidence type="ECO:0000256" key="1">
    <source>
        <dbReference type="SAM" id="MobiDB-lite"/>
    </source>
</evidence>
<feature type="compositionally biased region" description="Basic and acidic residues" evidence="1">
    <location>
        <begin position="57"/>
        <end position="81"/>
    </location>
</feature>
<dbReference type="Proteomes" id="UP001596052">
    <property type="component" value="Unassembled WGS sequence"/>
</dbReference>
<evidence type="ECO:0000313" key="2">
    <source>
        <dbReference type="EMBL" id="MFC5453662.1"/>
    </source>
</evidence>
<proteinExistence type="predicted"/>
<protein>
    <submittedName>
        <fullName evidence="2">Uncharacterized protein</fullName>
    </submittedName>
</protein>
<keyword evidence="3" id="KW-1185">Reference proteome</keyword>
<sequence length="81" mass="8813">MILSSSQLRRAAVLQEKIETMQQELAELLASPSTESPSAAGKPGKKKRVMSAAARKKIADAQRKRWAKQKGEGPPAEKKAK</sequence>
<accession>A0ABW0KLR6</accession>
<feature type="region of interest" description="Disordered" evidence="1">
    <location>
        <begin position="29"/>
        <end position="81"/>
    </location>
</feature>
<reference evidence="3" key="1">
    <citation type="journal article" date="2019" name="Int. J. Syst. Evol. Microbiol.">
        <title>The Global Catalogue of Microorganisms (GCM) 10K type strain sequencing project: providing services to taxonomists for standard genome sequencing and annotation.</title>
        <authorList>
            <consortium name="The Broad Institute Genomics Platform"/>
            <consortium name="The Broad Institute Genome Sequencing Center for Infectious Disease"/>
            <person name="Wu L."/>
            <person name="Ma J."/>
        </authorList>
    </citation>
    <scope>NUCLEOTIDE SEQUENCE [LARGE SCALE GENOMIC DNA]</scope>
    <source>
        <strain evidence="3">CGMCC 4.1469</strain>
    </source>
</reference>
<dbReference type="EMBL" id="JBHSMQ010000001">
    <property type="protein sequence ID" value="MFC5453662.1"/>
    <property type="molecule type" value="Genomic_DNA"/>
</dbReference>
<evidence type="ECO:0000313" key="3">
    <source>
        <dbReference type="Proteomes" id="UP001596052"/>
    </source>
</evidence>
<comment type="caution">
    <text evidence="2">The sequence shown here is derived from an EMBL/GenBank/DDBJ whole genome shotgun (WGS) entry which is preliminary data.</text>
</comment>
<gene>
    <name evidence="2" type="ORF">ACFQDI_02240</name>
</gene>
<organism evidence="2 3">
    <name type="scientific">Prosthecobacter fluviatilis</name>
    <dbReference type="NCBI Taxonomy" id="445931"/>
    <lineage>
        <taxon>Bacteria</taxon>
        <taxon>Pseudomonadati</taxon>
        <taxon>Verrucomicrobiota</taxon>
        <taxon>Verrucomicrobiia</taxon>
        <taxon>Verrucomicrobiales</taxon>
        <taxon>Verrucomicrobiaceae</taxon>
        <taxon>Prosthecobacter</taxon>
    </lineage>
</organism>
<dbReference type="RefSeq" id="WP_377162948.1">
    <property type="nucleotide sequence ID" value="NZ_JBHSMQ010000001.1"/>
</dbReference>